<dbReference type="InterPro" id="IPR015633">
    <property type="entry name" value="E2F"/>
</dbReference>
<feature type="domain" description="E2F/DP family winged-helix DNA-binding" evidence="10">
    <location>
        <begin position="5"/>
        <end position="74"/>
    </location>
</feature>
<comment type="similarity">
    <text evidence="2 9">Belongs to the E2F/DP family.</text>
</comment>
<dbReference type="PANTHER" id="PTHR12081">
    <property type="entry name" value="TRANSCRIPTION FACTOR E2F"/>
    <property type="match status" value="1"/>
</dbReference>
<evidence type="ECO:0000256" key="3">
    <source>
        <dbReference type="ARBA" id="ARBA00022491"/>
    </source>
</evidence>
<comment type="caution">
    <text evidence="11">The sequence shown here is derived from an EMBL/GenBank/DDBJ whole genome shotgun (WGS) entry which is preliminary data.</text>
</comment>
<dbReference type="GO" id="GO:0000981">
    <property type="term" value="F:DNA-binding transcription factor activity, RNA polymerase II-specific"/>
    <property type="evidence" value="ECO:0007669"/>
    <property type="project" value="TreeGrafter"/>
</dbReference>
<dbReference type="InterPro" id="IPR036388">
    <property type="entry name" value="WH-like_DNA-bd_sf"/>
</dbReference>
<evidence type="ECO:0000256" key="1">
    <source>
        <dbReference type="ARBA" id="ARBA00004123"/>
    </source>
</evidence>
<dbReference type="SUPFAM" id="SSF46785">
    <property type="entry name" value="Winged helix' DNA-binding domain"/>
    <property type="match status" value="2"/>
</dbReference>
<dbReference type="Proteomes" id="UP000276133">
    <property type="component" value="Unassembled WGS sequence"/>
</dbReference>
<dbReference type="InterPro" id="IPR036390">
    <property type="entry name" value="WH_DNA-bd_sf"/>
</dbReference>
<dbReference type="InterPro" id="IPR003316">
    <property type="entry name" value="E2F_WHTH_DNA-bd_dom"/>
</dbReference>
<dbReference type="STRING" id="10195.A0A3M7RVG7"/>
<dbReference type="EMBL" id="REGN01002541">
    <property type="protein sequence ID" value="RNA27449.1"/>
    <property type="molecule type" value="Genomic_DNA"/>
</dbReference>
<evidence type="ECO:0000256" key="2">
    <source>
        <dbReference type="ARBA" id="ARBA00010940"/>
    </source>
</evidence>
<comment type="subcellular location">
    <subcellularLocation>
        <location evidence="1 9">Nucleus</location>
    </subcellularLocation>
</comment>
<sequence>MQNTRREKSLSLLCQKFLSFYPVRVEPHQRIIICLDHMAQLLEVERRRIYDIVNVLESVEILSRFCKNQYLWHGFSHIPHTLSKLKTLSVKSSFLEYTKALMASQLENSIDLYQDQKQALNVCFDTNYAPSVKLSFSDMRDATTQTISISREEKSLGIMSQKFLMLFLTSEDGLVSINFAARVLLGDTKSDTTELGKFKTKIRRLYDIANVLTSIGLIKKYNINDVNISKPAYKYTGPNVDVIRDAEYVFDFMNSGNPLSNSKHSLFDHFKRNLDLECNIPKFDVNTGILTSKDKKWKKQANAKGLNSPNNRYNPYPVMQSNSHQLIDGYMYDCAVYPNGCELTLPTSSFPQEIGAGHSDFFYNLSENMPLSSSSSSSSANQMEAYSFNQSYTNAQIDSNFVFYDDSKYVYNMQYAEPMVDQLQCGKTSAEFCPNVLPSFSSFLN</sequence>
<evidence type="ECO:0000256" key="9">
    <source>
        <dbReference type="RuleBase" id="RU003796"/>
    </source>
</evidence>
<dbReference type="Pfam" id="PF02319">
    <property type="entry name" value="WHD_E2F_TDP"/>
    <property type="match status" value="2"/>
</dbReference>
<dbReference type="GO" id="GO:0000978">
    <property type="term" value="F:RNA polymerase II cis-regulatory region sequence-specific DNA binding"/>
    <property type="evidence" value="ECO:0007669"/>
    <property type="project" value="InterPro"/>
</dbReference>
<keyword evidence="7 9" id="KW-0539">Nucleus</keyword>
<gene>
    <name evidence="11" type="ORF">BpHYR1_010856</name>
</gene>
<keyword evidence="5 9" id="KW-0238">DNA-binding</keyword>
<dbReference type="AlphaFoldDB" id="A0A3M7RVG7"/>
<dbReference type="OrthoDB" id="5318at2759"/>
<keyword evidence="4 9" id="KW-0805">Transcription regulation</keyword>
<dbReference type="GO" id="GO:0090575">
    <property type="term" value="C:RNA polymerase II transcription regulator complex"/>
    <property type="evidence" value="ECO:0007669"/>
    <property type="project" value="TreeGrafter"/>
</dbReference>
<evidence type="ECO:0000259" key="10">
    <source>
        <dbReference type="SMART" id="SM01372"/>
    </source>
</evidence>
<evidence type="ECO:0000256" key="4">
    <source>
        <dbReference type="ARBA" id="ARBA00023015"/>
    </source>
</evidence>
<evidence type="ECO:0000313" key="11">
    <source>
        <dbReference type="EMBL" id="RNA27449.1"/>
    </source>
</evidence>
<evidence type="ECO:0000256" key="7">
    <source>
        <dbReference type="ARBA" id="ARBA00023242"/>
    </source>
</evidence>
<keyword evidence="6 9" id="KW-0804">Transcription</keyword>
<keyword evidence="12" id="KW-1185">Reference proteome</keyword>
<evidence type="ECO:0000313" key="12">
    <source>
        <dbReference type="Proteomes" id="UP000276133"/>
    </source>
</evidence>
<evidence type="ECO:0000256" key="6">
    <source>
        <dbReference type="ARBA" id="ARBA00023163"/>
    </source>
</evidence>
<keyword evidence="3" id="KW-0678">Repressor</keyword>
<accession>A0A3M7RVG7</accession>
<evidence type="ECO:0000256" key="5">
    <source>
        <dbReference type="ARBA" id="ARBA00023125"/>
    </source>
</evidence>
<proteinExistence type="inferred from homology"/>
<reference evidence="11 12" key="1">
    <citation type="journal article" date="2018" name="Sci. Rep.">
        <title>Genomic signatures of local adaptation to the degree of environmental predictability in rotifers.</title>
        <authorList>
            <person name="Franch-Gras L."/>
            <person name="Hahn C."/>
            <person name="Garcia-Roger E.M."/>
            <person name="Carmona M.J."/>
            <person name="Serra M."/>
            <person name="Gomez A."/>
        </authorList>
    </citation>
    <scope>NUCLEOTIDE SEQUENCE [LARGE SCALE GENOMIC DNA]</scope>
    <source>
        <strain evidence="11">HYR1</strain>
    </source>
</reference>
<keyword evidence="8" id="KW-0131">Cell cycle</keyword>
<dbReference type="SMART" id="SM01372">
    <property type="entry name" value="E2F_TDP"/>
    <property type="match status" value="2"/>
</dbReference>
<evidence type="ECO:0000256" key="8">
    <source>
        <dbReference type="ARBA" id="ARBA00023306"/>
    </source>
</evidence>
<name>A0A3M7RVG7_BRAPC</name>
<dbReference type="PANTHER" id="PTHR12081:SF7">
    <property type="entry name" value="TRANSCRIPTION FACTOR EFL-3"/>
    <property type="match status" value="1"/>
</dbReference>
<feature type="domain" description="E2F/DP family winged-helix DNA-binding" evidence="10">
    <location>
        <begin position="151"/>
        <end position="237"/>
    </location>
</feature>
<protein>
    <submittedName>
        <fullName evidence="11">Transcription factor E2F8</fullName>
    </submittedName>
</protein>
<organism evidence="11 12">
    <name type="scientific">Brachionus plicatilis</name>
    <name type="common">Marine rotifer</name>
    <name type="synonym">Brachionus muelleri</name>
    <dbReference type="NCBI Taxonomy" id="10195"/>
    <lineage>
        <taxon>Eukaryota</taxon>
        <taxon>Metazoa</taxon>
        <taxon>Spiralia</taxon>
        <taxon>Gnathifera</taxon>
        <taxon>Rotifera</taxon>
        <taxon>Eurotatoria</taxon>
        <taxon>Monogononta</taxon>
        <taxon>Pseudotrocha</taxon>
        <taxon>Ploima</taxon>
        <taxon>Brachionidae</taxon>
        <taxon>Brachionus</taxon>
    </lineage>
</organism>
<dbReference type="Gene3D" id="1.10.10.10">
    <property type="entry name" value="Winged helix-like DNA-binding domain superfamily/Winged helix DNA-binding domain"/>
    <property type="match status" value="2"/>
</dbReference>
<dbReference type="FunFam" id="1.10.10.10:FF:000073">
    <property type="entry name" value="E2F transcription factor 8"/>
    <property type="match status" value="1"/>
</dbReference>